<dbReference type="EMBL" id="JAKRCV010000002">
    <property type="protein sequence ID" value="MCG7320505.1"/>
    <property type="molecule type" value="Genomic_DNA"/>
</dbReference>
<evidence type="ECO:0000313" key="1">
    <source>
        <dbReference type="EMBL" id="MCG7320505.1"/>
    </source>
</evidence>
<dbReference type="RefSeq" id="WP_239261529.1">
    <property type="nucleotide sequence ID" value="NZ_JAKRCV010000002.1"/>
</dbReference>
<organism evidence="1 2">
    <name type="scientific">Arsenicicoccus bolidensis</name>
    <dbReference type="NCBI Taxonomy" id="229480"/>
    <lineage>
        <taxon>Bacteria</taxon>
        <taxon>Bacillati</taxon>
        <taxon>Actinomycetota</taxon>
        <taxon>Actinomycetes</taxon>
        <taxon>Micrococcales</taxon>
        <taxon>Intrasporangiaceae</taxon>
        <taxon>Arsenicicoccus</taxon>
    </lineage>
</organism>
<proteinExistence type="predicted"/>
<gene>
    <name evidence="1" type="ORF">MHL29_01155</name>
</gene>
<accession>A0ABS9PY04</accession>
<protein>
    <recommendedName>
        <fullName evidence="3">DUF559 domain-containing protein</fullName>
    </recommendedName>
</protein>
<dbReference type="Gene3D" id="3.40.960.10">
    <property type="entry name" value="VSR Endonuclease"/>
    <property type="match status" value="1"/>
</dbReference>
<keyword evidence="2" id="KW-1185">Reference proteome</keyword>
<comment type="caution">
    <text evidence="1">The sequence shown here is derived from an EMBL/GenBank/DDBJ whole genome shotgun (WGS) entry which is preliminary data.</text>
</comment>
<name>A0ABS9PY04_9MICO</name>
<sequence length="259" mass="29245">MLSVILPEGVCFSHWTAMRLNDLWGPTSWDPDRREPLHVLRTSAAHPTRLPTVADHRARTPPCVRLQNLTVPVVAPEHVFAQLANKLGPFQLVVLGDSVVRWRSGRTKALLRGALQPGERGVRRARAALEEVREGSNSPEETRARLILADAGFPEPSLNAPIYDADGAFVAFLDLYWEEFKVGYEYNGQWHYASEEQIERDRRRIERIEATGVQVFVSTKDDRNAMGPVIWGLRRAMGRRGEPAPSLELTSRRNLPARN</sequence>
<evidence type="ECO:0008006" key="3">
    <source>
        <dbReference type="Google" id="ProtNLM"/>
    </source>
</evidence>
<reference evidence="1 2" key="1">
    <citation type="submission" date="2022-02" db="EMBL/GenBank/DDBJ databases">
        <title>Uncovering new skin microbiome diversity through culturing and metagenomics.</title>
        <authorList>
            <person name="Conlan S."/>
            <person name="Deming C."/>
            <person name="Nisc Comparative Sequencing Program N."/>
            <person name="Segre J.A."/>
        </authorList>
    </citation>
    <scope>NUCLEOTIDE SEQUENCE [LARGE SCALE GENOMIC DNA]</scope>
    <source>
        <strain evidence="1 2">ACRQZ</strain>
    </source>
</reference>
<evidence type="ECO:0000313" key="2">
    <source>
        <dbReference type="Proteomes" id="UP001521931"/>
    </source>
</evidence>
<dbReference type="Proteomes" id="UP001521931">
    <property type="component" value="Unassembled WGS sequence"/>
</dbReference>